<evidence type="ECO:0000313" key="2">
    <source>
        <dbReference type="Proteomes" id="UP000186879"/>
    </source>
</evidence>
<dbReference type="InterPro" id="IPR012032">
    <property type="entry name" value="UCP006598"/>
</dbReference>
<dbReference type="Proteomes" id="UP000186879">
    <property type="component" value="Chromosome"/>
</dbReference>
<protein>
    <recommendedName>
        <fullName evidence="3">DUF2117 domain-containing protein</fullName>
    </recommendedName>
</protein>
<organism evidence="1 2">
    <name type="scientific">Methanohalophilus halophilus</name>
    <dbReference type="NCBI Taxonomy" id="2177"/>
    <lineage>
        <taxon>Archaea</taxon>
        <taxon>Methanobacteriati</taxon>
        <taxon>Methanobacteriota</taxon>
        <taxon>Stenosarchaea group</taxon>
        <taxon>Methanomicrobia</taxon>
        <taxon>Methanosarcinales</taxon>
        <taxon>Methanosarcinaceae</taxon>
        <taxon>Methanohalophilus</taxon>
    </lineage>
</organism>
<dbReference type="STRING" id="2177.BHR79_10075"/>
<keyword evidence="2" id="KW-1185">Reference proteome</keyword>
<dbReference type="KEGG" id="mhaz:BHR79_10075"/>
<sequence>MKYKDDRMKYGIIIHGPEIIDSGWAGNIIQLLSARADVYAVAAGTMCKLAVLDSFLEEVIDIWSLSKPSEAITELGKECDCVFLLNHGKTIESGTVFGNLVADRVDIEVPLVQVERPGNSDGKVIHRGKDVTPDVYWLCRKLGMPLVYPETARQPSIKKNGHRTIRNISGVLPGESIMVNGLVIGYANNEDVELIFEEGIITAIKGGQLKKHGVEKLTSYIGRIDPETAWIKSGNLRRTPVLESMNRERIDVHKPQSCRAVLINHEAERTFELARKADLIISVGDDTTVIAGSILKRLEIPLIGITDGDRDNVLAENEYCEGSTIIQVESGCDDIVGEKIKEAFFSTSNPEFPSKSYLEEQILGLAKSHIRHVIFHPLEYNY</sequence>
<dbReference type="EMBL" id="CP017921">
    <property type="protein sequence ID" value="APH39787.1"/>
    <property type="molecule type" value="Genomic_DNA"/>
</dbReference>
<evidence type="ECO:0008006" key="3">
    <source>
        <dbReference type="Google" id="ProtNLM"/>
    </source>
</evidence>
<reference evidence="1 2" key="1">
    <citation type="submission" date="2016-10" db="EMBL/GenBank/DDBJ databases">
        <title>Methanohalophilus halophilus.</title>
        <authorList>
            <person name="L'haridon S."/>
        </authorList>
    </citation>
    <scope>NUCLEOTIDE SEQUENCE [LARGE SCALE GENOMIC DNA]</scope>
    <source>
        <strain evidence="1 2">Z-7982</strain>
    </source>
</reference>
<dbReference type="Pfam" id="PF09890">
    <property type="entry name" value="DUF2117"/>
    <property type="match status" value="1"/>
</dbReference>
<proteinExistence type="predicted"/>
<evidence type="ECO:0000313" key="1">
    <source>
        <dbReference type="EMBL" id="APH39787.1"/>
    </source>
</evidence>
<dbReference type="AlphaFoldDB" id="A0A1L3Q4H0"/>
<gene>
    <name evidence="1" type="ORF">BHR79_10075</name>
</gene>
<name>A0A1L3Q4H0_9EURY</name>
<accession>A0A1L3Q4H0</accession>